<evidence type="ECO:0000256" key="2">
    <source>
        <dbReference type="HAMAP-Rule" id="MF_00984"/>
    </source>
</evidence>
<organism evidence="5 6">
    <name type="scientific">Ureibacillus suwonensis</name>
    <dbReference type="NCBI Taxonomy" id="313007"/>
    <lineage>
        <taxon>Bacteria</taxon>
        <taxon>Bacillati</taxon>
        <taxon>Bacillota</taxon>
        <taxon>Bacilli</taxon>
        <taxon>Bacillales</taxon>
        <taxon>Caryophanaceae</taxon>
        <taxon>Ureibacillus</taxon>
    </lineage>
</organism>
<comment type="subunit">
    <text evidence="2">Homotetramer.</text>
</comment>
<dbReference type="CDD" id="cd04496">
    <property type="entry name" value="SSB_OBF"/>
    <property type="match status" value="1"/>
</dbReference>
<keyword evidence="2" id="KW-0227">DNA damage</keyword>
<keyword evidence="1 2" id="KW-0238">DNA-binding</keyword>
<name>A0ABW0RFG2_9BACL</name>
<evidence type="ECO:0000313" key="5">
    <source>
        <dbReference type="EMBL" id="MFC5543036.1"/>
    </source>
</evidence>
<keyword evidence="2" id="KW-0234">DNA repair</keyword>
<evidence type="ECO:0000256" key="3">
    <source>
        <dbReference type="RuleBase" id="RU000524"/>
    </source>
</evidence>
<reference evidence="6" key="1">
    <citation type="journal article" date="2019" name="Int. J. Syst. Evol. Microbiol.">
        <title>The Global Catalogue of Microorganisms (GCM) 10K type strain sequencing project: providing services to taxonomists for standard genome sequencing and annotation.</title>
        <authorList>
            <consortium name="The Broad Institute Genomics Platform"/>
            <consortium name="The Broad Institute Genome Sequencing Center for Infectious Disease"/>
            <person name="Wu L."/>
            <person name="Ma J."/>
        </authorList>
    </citation>
    <scope>NUCLEOTIDE SEQUENCE [LARGE SCALE GENOMIC DNA]</scope>
    <source>
        <strain evidence="6">CCUG 56331</strain>
    </source>
</reference>
<sequence>MINRVVLVGRLTKDPELRYTPSGVPVTRFTVAVNRTFTNQQGEREADFISCVAWRKQAENLANYMRKGSLIGIDGRIQTGSYEGPDGKRVYTTEVVADSVQFLEPRSAQGQPPGGQPSYGAGQPSYGVPQSDPFGTPFPSQPPQNQPNYTRVDEDPFASSKGPIEVSEDDLPF</sequence>
<keyword evidence="6" id="KW-1185">Reference proteome</keyword>
<comment type="function">
    <text evidence="2">Plays an important role in DNA replication, recombination and repair. Binds to ssDNA and to an array of partner proteins to recruit them to their sites of action during DNA metabolism.</text>
</comment>
<comment type="caution">
    <text evidence="5">The sequence shown here is derived from an EMBL/GenBank/DDBJ whole genome shotgun (WGS) entry which is preliminary data.</text>
</comment>
<dbReference type="HAMAP" id="MF_00984">
    <property type="entry name" value="SSB"/>
    <property type="match status" value="1"/>
</dbReference>
<accession>A0ABW0RFG2</accession>
<comment type="caution">
    <text evidence="2">Lacks conserved residue(s) required for the propagation of feature annotation.</text>
</comment>
<keyword evidence="2" id="KW-0233">DNA recombination</keyword>
<proteinExistence type="inferred from homology"/>
<dbReference type="InterPro" id="IPR000424">
    <property type="entry name" value="Primosome_PriB/ssb"/>
</dbReference>
<feature type="compositionally biased region" description="Low complexity" evidence="4">
    <location>
        <begin position="107"/>
        <end position="125"/>
    </location>
</feature>
<evidence type="ECO:0000313" key="6">
    <source>
        <dbReference type="Proteomes" id="UP001595978"/>
    </source>
</evidence>
<dbReference type="InterPro" id="IPR011344">
    <property type="entry name" value="ssDNA-bd"/>
</dbReference>
<dbReference type="RefSeq" id="WP_342580678.1">
    <property type="nucleotide sequence ID" value="NZ_JBHSNQ010000188.1"/>
</dbReference>
<dbReference type="PANTHER" id="PTHR10302">
    <property type="entry name" value="SINGLE-STRANDED DNA-BINDING PROTEIN"/>
    <property type="match status" value="1"/>
</dbReference>
<dbReference type="GO" id="GO:0003677">
    <property type="term" value="F:DNA binding"/>
    <property type="evidence" value="ECO:0007669"/>
    <property type="project" value="UniProtKB-KW"/>
</dbReference>
<dbReference type="NCBIfam" id="TIGR00621">
    <property type="entry name" value="ssb"/>
    <property type="match status" value="1"/>
</dbReference>
<dbReference type="Proteomes" id="UP001595978">
    <property type="component" value="Unassembled WGS sequence"/>
</dbReference>
<dbReference type="EMBL" id="JBHSNQ010000188">
    <property type="protein sequence ID" value="MFC5543036.1"/>
    <property type="molecule type" value="Genomic_DNA"/>
</dbReference>
<dbReference type="InterPro" id="IPR012340">
    <property type="entry name" value="NA-bd_OB-fold"/>
</dbReference>
<evidence type="ECO:0000256" key="1">
    <source>
        <dbReference type="ARBA" id="ARBA00023125"/>
    </source>
</evidence>
<feature type="region of interest" description="Disordered" evidence="4">
    <location>
        <begin position="102"/>
        <end position="173"/>
    </location>
</feature>
<dbReference type="SUPFAM" id="SSF50249">
    <property type="entry name" value="Nucleic acid-binding proteins"/>
    <property type="match status" value="1"/>
</dbReference>
<evidence type="ECO:0000256" key="4">
    <source>
        <dbReference type="SAM" id="MobiDB-lite"/>
    </source>
</evidence>
<keyword evidence="2" id="KW-0235">DNA replication</keyword>
<dbReference type="PANTHER" id="PTHR10302:SF27">
    <property type="entry name" value="SINGLE-STRANDED DNA-BINDING PROTEIN"/>
    <property type="match status" value="1"/>
</dbReference>
<feature type="short sequence motif" description="Important for interaction with partner proteins" evidence="2">
    <location>
        <begin position="168"/>
        <end position="173"/>
    </location>
</feature>
<gene>
    <name evidence="5" type="primary">ssb</name>
    <name evidence="5" type="ORF">ACFPOH_15110</name>
</gene>
<dbReference type="Pfam" id="PF00436">
    <property type="entry name" value="SSB"/>
    <property type="match status" value="1"/>
</dbReference>
<protein>
    <recommendedName>
        <fullName evidence="2 3">Single-stranded DNA-binding protein</fullName>
        <shortName evidence="2">SSB</shortName>
    </recommendedName>
</protein>
<dbReference type="Gene3D" id="2.40.50.140">
    <property type="entry name" value="Nucleic acid-binding proteins"/>
    <property type="match status" value="1"/>
</dbReference>
<dbReference type="PROSITE" id="PS50935">
    <property type="entry name" value="SSB"/>
    <property type="match status" value="1"/>
</dbReference>